<dbReference type="NCBIfam" id="TIGR00876">
    <property type="entry name" value="tal_mycobact"/>
    <property type="match status" value="1"/>
</dbReference>
<evidence type="ECO:0000256" key="3">
    <source>
        <dbReference type="ARBA" id="ARBA00004857"/>
    </source>
</evidence>
<comment type="subcellular location">
    <subcellularLocation>
        <location evidence="2 11">Cytoplasm</location>
    </subcellularLocation>
</comment>
<dbReference type="PANTHER" id="PTHR10683:SF31">
    <property type="entry name" value="TRANSALDOLASE"/>
    <property type="match status" value="1"/>
</dbReference>
<dbReference type="NCBIfam" id="NF002881">
    <property type="entry name" value="PRK03343.1"/>
    <property type="match status" value="1"/>
</dbReference>
<dbReference type="PROSITE" id="PS01054">
    <property type="entry name" value="TRANSALDOLASE_1"/>
    <property type="match status" value="1"/>
</dbReference>
<dbReference type="InterPro" id="IPR018225">
    <property type="entry name" value="Transaldolase_AS"/>
</dbReference>
<evidence type="ECO:0000256" key="9">
    <source>
        <dbReference type="ARBA" id="ARBA00023270"/>
    </source>
</evidence>
<dbReference type="CDD" id="cd00955">
    <property type="entry name" value="Transaldolase_like"/>
    <property type="match status" value="1"/>
</dbReference>
<keyword evidence="7 11" id="KW-0808">Transferase</keyword>
<dbReference type="EMBL" id="JBHUOG010000002">
    <property type="protein sequence ID" value="MFD2794851.1"/>
    <property type="molecule type" value="Genomic_DNA"/>
</dbReference>
<evidence type="ECO:0000256" key="2">
    <source>
        <dbReference type="ARBA" id="ARBA00004496"/>
    </source>
</evidence>
<keyword evidence="13" id="KW-1185">Reference proteome</keyword>
<gene>
    <name evidence="11 12" type="primary">tal</name>
    <name evidence="12" type="ORF">ACFS27_14930</name>
</gene>
<dbReference type="RefSeq" id="WP_377184334.1">
    <property type="nucleotide sequence ID" value="NZ_JBHUOG010000002.1"/>
</dbReference>
<protein>
    <recommendedName>
        <fullName evidence="5 11">Transaldolase</fullName>
        <ecNumber evidence="5 11">2.2.1.2</ecNumber>
    </recommendedName>
</protein>
<feature type="active site" description="Schiff-base intermediate with substrate" evidence="11">
    <location>
        <position position="153"/>
    </location>
</feature>
<keyword evidence="9 11" id="KW-0704">Schiff base</keyword>
<evidence type="ECO:0000313" key="12">
    <source>
        <dbReference type="EMBL" id="MFD2794851.1"/>
    </source>
</evidence>
<evidence type="ECO:0000256" key="8">
    <source>
        <dbReference type="ARBA" id="ARBA00023126"/>
    </source>
</evidence>
<comment type="similarity">
    <text evidence="4 11">Belongs to the transaldolase family. Type 2 subfamily.</text>
</comment>
<dbReference type="Proteomes" id="UP001597479">
    <property type="component" value="Unassembled WGS sequence"/>
</dbReference>
<dbReference type="Pfam" id="PF00923">
    <property type="entry name" value="TAL_FSA"/>
    <property type="match status" value="1"/>
</dbReference>
<dbReference type="PIRSF" id="PIRSF036915">
    <property type="entry name" value="Trnald_Bac_Plnt"/>
    <property type="match status" value="1"/>
</dbReference>
<comment type="function">
    <text evidence="1 11">Transaldolase is important for the balance of metabolites in the pentose-phosphate pathway.</text>
</comment>
<evidence type="ECO:0000256" key="11">
    <source>
        <dbReference type="HAMAP-Rule" id="MF_00493"/>
    </source>
</evidence>
<dbReference type="EC" id="2.2.1.2" evidence="5 11"/>
<dbReference type="PANTHER" id="PTHR10683">
    <property type="entry name" value="TRANSALDOLASE"/>
    <property type="match status" value="1"/>
</dbReference>
<sequence>MTDSTNVSTGENVSPTQRLSEAGVAIWLDDLSRERLRTGNLAELISTKNVVGVTTNPTIFAAALAQGDAYDSTLAELAGPPNGGDVEAAVERITTDDVRDAADLLRPVYDATSAVDGRVSIEVDPRLARDTAATKATAVRLWETVDRPNVMIKIPATVEGLPAITSTLAKGISVNVTLIFSLARYREVMDAFLAGLEQAKAAGHDLSVIGSVASFFVSRVDAEVDKRLKAVGTEEALALRGQAAIANARLAYAAYEEVFASERWAALKAAGAQPQRPLWASTGVKDPSYRDTMYVDELVVAGVVNTMPEKTLDAFADHGIVLADTVTGSGEQAAAVIEAVEAQGISMDEVTAQLEDEGVTKFEVSWDELLTTTKTGLDGAGAAGAGAR</sequence>
<dbReference type="InterPro" id="IPR013785">
    <property type="entry name" value="Aldolase_TIM"/>
</dbReference>
<evidence type="ECO:0000256" key="1">
    <source>
        <dbReference type="ARBA" id="ARBA00003518"/>
    </source>
</evidence>
<accession>A0ABW5VU90</accession>
<proteinExistence type="inferred from homology"/>
<evidence type="ECO:0000256" key="10">
    <source>
        <dbReference type="ARBA" id="ARBA00048810"/>
    </source>
</evidence>
<evidence type="ECO:0000256" key="4">
    <source>
        <dbReference type="ARBA" id="ARBA00008426"/>
    </source>
</evidence>
<evidence type="ECO:0000313" key="13">
    <source>
        <dbReference type="Proteomes" id="UP001597479"/>
    </source>
</evidence>
<keyword evidence="8 11" id="KW-0570">Pentose shunt</keyword>
<comment type="catalytic activity">
    <reaction evidence="10 11">
        <text>D-sedoheptulose 7-phosphate + D-glyceraldehyde 3-phosphate = D-erythrose 4-phosphate + beta-D-fructose 6-phosphate</text>
        <dbReference type="Rhea" id="RHEA:17053"/>
        <dbReference type="ChEBI" id="CHEBI:16897"/>
        <dbReference type="ChEBI" id="CHEBI:57483"/>
        <dbReference type="ChEBI" id="CHEBI:57634"/>
        <dbReference type="ChEBI" id="CHEBI:59776"/>
        <dbReference type="EC" id="2.2.1.2"/>
    </reaction>
</comment>
<dbReference type="SUPFAM" id="SSF51569">
    <property type="entry name" value="Aldolase"/>
    <property type="match status" value="1"/>
</dbReference>
<dbReference type="InterPro" id="IPR004732">
    <property type="entry name" value="Transaldolase_2"/>
</dbReference>
<reference evidence="13" key="1">
    <citation type="journal article" date="2019" name="Int. J. Syst. Evol. Microbiol.">
        <title>The Global Catalogue of Microorganisms (GCM) 10K type strain sequencing project: providing services to taxonomists for standard genome sequencing and annotation.</title>
        <authorList>
            <consortium name="The Broad Institute Genomics Platform"/>
            <consortium name="The Broad Institute Genome Sequencing Center for Infectious Disease"/>
            <person name="Wu L."/>
            <person name="Ma J."/>
        </authorList>
    </citation>
    <scope>NUCLEOTIDE SEQUENCE [LARGE SCALE GENOMIC DNA]</scope>
    <source>
        <strain evidence="13">CCM 7044</strain>
    </source>
</reference>
<comment type="pathway">
    <text evidence="3 11">Carbohydrate degradation; pentose phosphate pathway; D-glyceraldehyde 3-phosphate and beta-D-fructose 6-phosphate from D-ribose 5-phosphate and D-xylulose 5-phosphate (non-oxidative stage): step 2/3.</text>
</comment>
<name>A0ABW5VU90_9MICO</name>
<organism evidence="12 13">
    <name type="scientific">Promicromonospora vindobonensis</name>
    <dbReference type="NCBI Taxonomy" id="195748"/>
    <lineage>
        <taxon>Bacteria</taxon>
        <taxon>Bacillati</taxon>
        <taxon>Actinomycetota</taxon>
        <taxon>Actinomycetes</taxon>
        <taxon>Micrococcales</taxon>
        <taxon>Promicromonosporaceae</taxon>
        <taxon>Promicromonospora</taxon>
    </lineage>
</organism>
<dbReference type="GO" id="GO:0004801">
    <property type="term" value="F:transaldolase activity"/>
    <property type="evidence" value="ECO:0007669"/>
    <property type="project" value="UniProtKB-EC"/>
</dbReference>
<evidence type="ECO:0000256" key="5">
    <source>
        <dbReference type="ARBA" id="ARBA00013151"/>
    </source>
</evidence>
<evidence type="ECO:0000256" key="7">
    <source>
        <dbReference type="ARBA" id="ARBA00022679"/>
    </source>
</evidence>
<keyword evidence="6 11" id="KW-0963">Cytoplasm</keyword>
<evidence type="ECO:0000256" key="6">
    <source>
        <dbReference type="ARBA" id="ARBA00022490"/>
    </source>
</evidence>
<dbReference type="HAMAP" id="MF_00493">
    <property type="entry name" value="Transaldolase_2"/>
    <property type="match status" value="1"/>
</dbReference>
<comment type="caution">
    <text evidence="12">The sequence shown here is derived from an EMBL/GenBank/DDBJ whole genome shotgun (WGS) entry which is preliminary data.</text>
</comment>
<dbReference type="Gene3D" id="3.20.20.70">
    <property type="entry name" value="Aldolase class I"/>
    <property type="match status" value="1"/>
</dbReference>
<dbReference type="InterPro" id="IPR001585">
    <property type="entry name" value="TAL/FSA"/>
</dbReference>